<dbReference type="Proteomes" id="UP000268033">
    <property type="component" value="Unassembled WGS sequence"/>
</dbReference>
<evidence type="ECO:0000313" key="2">
    <source>
        <dbReference type="EMBL" id="ROQ25805.1"/>
    </source>
</evidence>
<name>A0A3N1PB11_9GAMM</name>
<feature type="transmembrane region" description="Helical" evidence="1">
    <location>
        <begin position="65"/>
        <end position="83"/>
    </location>
</feature>
<dbReference type="RefSeq" id="WP_123421565.1">
    <property type="nucleotide sequence ID" value="NZ_RJUL01000005.1"/>
</dbReference>
<sequence length="167" mass="18168">MAHPISPLGVVHTLVSLVPIVAGIYSFVRFRKIDTSQTPGKVYWVSMVLAVLTSFGVSSTGGLNAGHVFGVFILLIMFGAMLATRLRFLGKLRPYLYTFGLSFSFYLSLVPGTNETLTRLPVAHPLASAPMAPVVLNTLLILLALFVVGFVVQCRLIYLQNRNAKLA</sequence>
<gene>
    <name evidence="2" type="ORF">EDC28_105114</name>
</gene>
<dbReference type="EMBL" id="RJUL01000005">
    <property type="protein sequence ID" value="ROQ25805.1"/>
    <property type="molecule type" value="Genomic_DNA"/>
</dbReference>
<feature type="transmembrane region" description="Helical" evidence="1">
    <location>
        <begin position="42"/>
        <end position="59"/>
    </location>
</feature>
<keyword evidence="1" id="KW-1133">Transmembrane helix</keyword>
<comment type="caution">
    <text evidence="2">The sequence shown here is derived from an EMBL/GenBank/DDBJ whole genome shotgun (WGS) entry which is preliminary data.</text>
</comment>
<dbReference type="AlphaFoldDB" id="A0A3N1PB11"/>
<keyword evidence="1" id="KW-0812">Transmembrane</keyword>
<evidence type="ECO:0000256" key="1">
    <source>
        <dbReference type="SAM" id="Phobius"/>
    </source>
</evidence>
<keyword evidence="3" id="KW-1185">Reference proteome</keyword>
<keyword evidence="1" id="KW-0472">Membrane</keyword>
<feature type="transmembrane region" description="Helical" evidence="1">
    <location>
        <begin position="95"/>
        <end position="114"/>
    </location>
</feature>
<evidence type="ECO:0000313" key="3">
    <source>
        <dbReference type="Proteomes" id="UP000268033"/>
    </source>
</evidence>
<dbReference type="STRING" id="584787.GCA_001247655_02872"/>
<reference evidence="2 3" key="1">
    <citation type="submission" date="2018-11" db="EMBL/GenBank/DDBJ databases">
        <title>Genomic Encyclopedia of Type Strains, Phase IV (KMG-IV): sequencing the most valuable type-strain genomes for metagenomic binning, comparative biology and taxonomic classification.</title>
        <authorList>
            <person name="Goeker M."/>
        </authorList>
    </citation>
    <scope>NUCLEOTIDE SEQUENCE [LARGE SCALE GENOMIC DNA]</scope>
    <source>
        <strain evidence="2 3">DSM 21945</strain>
    </source>
</reference>
<feature type="transmembrane region" description="Helical" evidence="1">
    <location>
        <begin position="134"/>
        <end position="158"/>
    </location>
</feature>
<feature type="transmembrane region" description="Helical" evidence="1">
    <location>
        <begin position="6"/>
        <end position="30"/>
    </location>
</feature>
<organism evidence="2 3">
    <name type="scientific">Gallaecimonas pentaromativorans</name>
    <dbReference type="NCBI Taxonomy" id="584787"/>
    <lineage>
        <taxon>Bacteria</taxon>
        <taxon>Pseudomonadati</taxon>
        <taxon>Pseudomonadota</taxon>
        <taxon>Gammaproteobacteria</taxon>
        <taxon>Enterobacterales</taxon>
        <taxon>Gallaecimonadaceae</taxon>
        <taxon>Gallaecimonas</taxon>
    </lineage>
</organism>
<protein>
    <recommendedName>
        <fullName evidence="4">DUF2306 domain-containing protein</fullName>
    </recommendedName>
</protein>
<accession>A0A3N1PB11</accession>
<evidence type="ECO:0008006" key="4">
    <source>
        <dbReference type="Google" id="ProtNLM"/>
    </source>
</evidence>
<proteinExistence type="predicted"/>